<keyword evidence="3" id="KW-1185">Reference proteome</keyword>
<dbReference type="Proteomes" id="UP001341281">
    <property type="component" value="Chromosome 03"/>
</dbReference>
<feature type="region of interest" description="Disordered" evidence="1">
    <location>
        <begin position="63"/>
        <end position="82"/>
    </location>
</feature>
<sequence>MAPHLACLPPLLGLRRGAAPLTLPSSHLASASSLAQLSPAAEMAPDLIRHLLGLCRGGAPPPRPYPPPVLPCPPAAPRRPAG</sequence>
<name>A0AAQ3SXD7_PASNO</name>
<protein>
    <submittedName>
        <fullName evidence="2">Uncharacterized protein</fullName>
    </submittedName>
</protein>
<proteinExistence type="predicted"/>
<evidence type="ECO:0000256" key="1">
    <source>
        <dbReference type="SAM" id="MobiDB-lite"/>
    </source>
</evidence>
<evidence type="ECO:0000313" key="3">
    <source>
        <dbReference type="Proteomes" id="UP001341281"/>
    </source>
</evidence>
<dbReference type="EMBL" id="CP144747">
    <property type="protein sequence ID" value="WVZ62609.1"/>
    <property type="molecule type" value="Genomic_DNA"/>
</dbReference>
<dbReference type="AlphaFoldDB" id="A0AAQ3SXD7"/>
<gene>
    <name evidence="2" type="ORF">U9M48_012337</name>
</gene>
<reference evidence="2 3" key="1">
    <citation type="submission" date="2024-02" db="EMBL/GenBank/DDBJ databases">
        <title>High-quality chromosome-scale genome assembly of Pensacola bahiagrass (Paspalum notatum Flugge var. saurae).</title>
        <authorList>
            <person name="Vega J.M."/>
            <person name="Podio M."/>
            <person name="Orjuela J."/>
            <person name="Siena L.A."/>
            <person name="Pessino S.C."/>
            <person name="Combes M.C."/>
            <person name="Mariac C."/>
            <person name="Albertini E."/>
            <person name="Pupilli F."/>
            <person name="Ortiz J.P.A."/>
            <person name="Leblanc O."/>
        </authorList>
    </citation>
    <scope>NUCLEOTIDE SEQUENCE [LARGE SCALE GENOMIC DNA]</scope>
    <source>
        <strain evidence="2">R1</strain>
        <tissue evidence="2">Leaf</tissue>
    </source>
</reference>
<accession>A0AAQ3SXD7</accession>
<evidence type="ECO:0000313" key="2">
    <source>
        <dbReference type="EMBL" id="WVZ62609.1"/>
    </source>
</evidence>
<organism evidence="2 3">
    <name type="scientific">Paspalum notatum var. saurae</name>
    <dbReference type="NCBI Taxonomy" id="547442"/>
    <lineage>
        <taxon>Eukaryota</taxon>
        <taxon>Viridiplantae</taxon>
        <taxon>Streptophyta</taxon>
        <taxon>Embryophyta</taxon>
        <taxon>Tracheophyta</taxon>
        <taxon>Spermatophyta</taxon>
        <taxon>Magnoliopsida</taxon>
        <taxon>Liliopsida</taxon>
        <taxon>Poales</taxon>
        <taxon>Poaceae</taxon>
        <taxon>PACMAD clade</taxon>
        <taxon>Panicoideae</taxon>
        <taxon>Andropogonodae</taxon>
        <taxon>Paspaleae</taxon>
        <taxon>Paspalinae</taxon>
        <taxon>Paspalum</taxon>
    </lineage>
</organism>